<sequence>MSKFYIALASGSGGGSSRTISASTKSLPAVMTFITPADGPIANVGYTQNGDTVVYKADVLVPYAFVPGVDAPDVAHHEIVNYMVEGNDFYSGFYRYTGAWYETTTANADWTWTSIRVAPQSQSGYTYTWNVPFAGTNAIASEYVVQGQGYAPIKNVFMGTLRSYDTI</sequence>
<reference evidence="1 2" key="1">
    <citation type="submission" date="2019-04" db="EMBL/GenBank/DDBJ databases">
        <title>Friends and foes A comparative genomics study of 23 Aspergillus species from section Flavi.</title>
        <authorList>
            <consortium name="DOE Joint Genome Institute"/>
            <person name="Kjaerbolling I."/>
            <person name="Vesth T."/>
            <person name="Frisvad J.C."/>
            <person name="Nybo J.L."/>
            <person name="Theobald S."/>
            <person name="Kildgaard S."/>
            <person name="Isbrandt T."/>
            <person name="Kuo A."/>
            <person name="Sato A."/>
            <person name="Lyhne E.K."/>
            <person name="Kogle M.E."/>
            <person name="Wiebenga A."/>
            <person name="Kun R.S."/>
            <person name="Lubbers R.J."/>
            <person name="Makela M.R."/>
            <person name="Barry K."/>
            <person name="Chovatia M."/>
            <person name="Clum A."/>
            <person name="Daum C."/>
            <person name="Haridas S."/>
            <person name="He G."/>
            <person name="LaButti K."/>
            <person name="Lipzen A."/>
            <person name="Mondo S."/>
            <person name="Riley R."/>
            <person name="Salamov A."/>
            <person name="Simmons B.A."/>
            <person name="Magnuson J.K."/>
            <person name="Henrissat B."/>
            <person name="Mortensen U.H."/>
            <person name="Larsen T.O."/>
            <person name="Devries R.P."/>
            <person name="Grigoriev I.V."/>
            <person name="Machida M."/>
            <person name="Baker S.E."/>
            <person name="Andersen M.R."/>
        </authorList>
    </citation>
    <scope>NUCLEOTIDE SEQUENCE [LARGE SCALE GENOMIC DNA]</scope>
    <source>
        <strain evidence="1 2">CBS 151.66</strain>
    </source>
</reference>
<dbReference type="Proteomes" id="UP000326565">
    <property type="component" value="Unassembled WGS sequence"/>
</dbReference>
<dbReference type="EMBL" id="ML732340">
    <property type="protein sequence ID" value="KAB8069453.1"/>
    <property type="molecule type" value="Genomic_DNA"/>
</dbReference>
<dbReference type="OrthoDB" id="4491566at2759"/>
<dbReference type="AlphaFoldDB" id="A0A5N5WLW5"/>
<evidence type="ECO:0000313" key="1">
    <source>
        <dbReference type="EMBL" id="KAB8069453.1"/>
    </source>
</evidence>
<protein>
    <submittedName>
        <fullName evidence="1">Uncharacterized protein</fullName>
    </submittedName>
</protein>
<accession>A0A5N5WLW5</accession>
<name>A0A5N5WLW5_9EURO</name>
<proteinExistence type="predicted"/>
<keyword evidence="2" id="KW-1185">Reference proteome</keyword>
<evidence type="ECO:0000313" key="2">
    <source>
        <dbReference type="Proteomes" id="UP000326565"/>
    </source>
</evidence>
<organism evidence="1 2">
    <name type="scientific">Aspergillus leporis</name>
    <dbReference type="NCBI Taxonomy" id="41062"/>
    <lineage>
        <taxon>Eukaryota</taxon>
        <taxon>Fungi</taxon>
        <taxon>Dikarya</taxon>
        <taxon>Ascomycota</taxon>
        <taxon>Pezizomycotina</taxon>
        <taxon>Eurotiomycetes</taxon>
        <taxon>Eurotiomycetidae</taxon>
        <taxon>Eurotiales</taxon>
        <taxon>Aspergillaceae</taxon>
        <taxon>Aspergillus</taxon>
        <taxon>Aspergillus subgen. Circumdati</taxon>
    </lineage>
</organism>
<gene>
    <name evidence="1" type="ORF">BDV29DRAFT_161401</name>
</gene>